<evidence type="ECO:0000256" key="1">
    <source>
        <dbReference type="ARBA" id="ARBA00022679"/>
    </source>
</evidence>
<comment type="similarity">
    <text evidence="3">Belongs to the acetyltransferase family. RimJ subfamily.</text>
</comment>
<organism evidence="5 6">
    <name type="scientific">Marinomonas balearica</name>
    <dbReference type="NCBI Taxonomy" id="491947"/>
    <lineage>
        <taxon>Bacteria</taxon>
        <taxon>Pseudomonadati</taxon>
        <taxon>Pseudomonadota</taxon>
        <taxon>Gammaproteobacteria</taxon>
        <taxon>Oceanospirillales</taxon>
        <taxon>Oceanospirillaceae</taxon>
        <taxon>Marinomonas</taxon>
    </lineage>
</organism>
<comment type="caution">
    <text evidence="5">The sequence shown here is derived from an EMBL/GenBank/DDBJ whole genome shotgun (WGS) entry which is preliminary data.</text>
</comment>
<feature type="domain" description="N-acetyltransferase" evidence="4">
    <location>
        <begin position="1"/>
        <end position="158"/>
    </location>
</feature>
<dbReference type="SUPFAM" id="SSF55729">
    <property type="entry name" value="Acyl-CoA N-acyltransferases (Nat)"/>
    <property type="match status" value="1"/>
</dbReference>
<dbReference type="CDD" id="cd04301">
    <property type="entry name" value="NAT_SF"/>
    <property type="match status" value="1"/>
</dbReference>
<evidence type="ECO:0000259" key="4">
    <source>
        <dbReference type="PROSITE" id="PS51186"/>
    </source>
</evidence>
<dbReference type="PANTHER" id="PTHR43792">
    <property type="entry name" value="GNAT FAMILY, PUTATIVE (AFU_ORTHOLOGUE AFUA_3G00765)-RELATED-RELATED"/>
    <property type="match status" value="1"/>
</dbReference>
<evidence type="ECO:0000313" key="5">
    <source>
        <dbReference type="EMBL" id="TDO98954.1"/>
    </source>
</evidence>
<proteinExistence type="inferred from homology"/>
<dbReference type="Proteomes" id="UP000294656">
    <property type="component" value="Unassembled WGS sequence"/>
</dbReference>
<dbReference type="GO" id="GO:0016747">
    <property type="term" value="F:acyltransferase activity, transferring groups other than amino-acyl groups"/>
    <property type="evidence" value="ECO:0007669"/>
    <property type="project" value="InterPro"/>
</dbReference>
<keyword evidence="6" id="KW-1185">Reference proteome</keyword>
<dbReference type="RefSeq" id="WP_133503172.1">
    <property type="nucleotide sequence ID" value="NZ_SNXC01000010.1"/>
</dbReference>
<dbReference type="PROSITE" id="PS51186">
    <property type="entry name" value="GNAT"/>
    <property type="match status" value="1"/>
</dbReference>
<gene>
    <name evidence="5" type="ORF">DFP79_1378</name>
</gene>
<dbReference type="EMBL" id="SNXC01000010">
    <property type="protein sequence ID" value="TDO98954.1"/>
    <property type="molecule type" value="Genomic_DNA"/>
</dbReference>
<dbReference type="InterPro" id="IPR016181">
    <property type="entry name" value="Acyl_CoA_acyltransferase"/>
</dbReference>
<keyword evidence="1 5" id="KW-0808">Transferase</keyword>
<dbReference type="InterPro" id="IPR000182">
    <property type="entry name" value="GNAT_dom"/>
</dbReference>
<name>A0A4R6MBV3_9GAMM</name>
<keyword evidence="2" id="KW-0012">Acyltransferase</keyword>
<evidence type="ECO:0000256" key="3">
    <source>
        <dbReference type="ARBA" id="ARBA00038502"/>
    </source>
</evidence>
<dbReference type="OrthoDB" id="9784707at2"/>
<evidence type="ECO:0000256" key="2">
    <source>
        <dbReference type="ARBA" id="ARBA00023315"/>
    </source>
</evidence>
<sequence length="172" mass="19346">MKLELIQTKHIQALVKIASDTRISDTSGVPENCNENDVTAWLESSLAVPSAEMHFVLLEGENVCGCCILKKIDWVKREAELSYWLGIDYWGKGLGTQAARLIAENAFNLFGFKALNSHYLKIANAPSGKILHKLGFVKDETRADLKAEGRFLMHENDVWTFVTLERESFIDS</sequence>
<protein>
    <submittedName>
        <fullName evidence="5">RimJ/RimL family protein N-acetyltransferase</fullName>
    </submittedName>
</protein>
<dbReference type="Pfam" id="PF13302">
    <property type="entry name" value="Acetyltransf_3"/>
    <property type="match status" value="1"/>
</dbReference>
<dbReference type="AlphaFoldDB" id="A0A4R6MBV3"/>
<dbReference type="Gene3D" id="3.40.630.30">
    <property type="match status" value="1"/>
</dbReference>
<accession>A0A4R6MBV3</accession>
<reference evidence="5 6" key="1">
    <citation type="submission" date="2019-03" db="EMBL/GenBank/DDBJ databases">
        <title>Genomic Encyclopedia of Type Strains, Phase III (KMG-III): the genomes of soil and plant-associated and newly described type strains.</title>
        <authorList>
            <person name="Whitman W."/>
        </authorList>
    </citation>
    <scope>NUCLEOTIDE SEQUENCE [LARGE SCALE GENOMIC DNA]</scope>
    <source>
        <strain evidence="5 6">CECT 7378</strain>
    </source>
</reference>
<dbReference type="PANTHER" id="PTHR43792:SF8">
    <property type="entry name" value="[RIBOSOMAL PROTEIN US5]-ALANINE N-ACETYLTRANSFERASE"/>
    <property type="match status" value="1"/>
</dbReference>
<evidence type="ECO:0000313" key="6">
    <source>
        <dbReference type="Proteomes" id="UP000294656"/>
    </source>
</evidence>
<dbReference type="InterPro" id="IPR051531">
    <property type="entry name" value="N-acetyltransferase"/>
</dbReference>